<protein>
    <submittedName>
        <fullName evidence="2">Uncharacterized protein</fullName>
    </submittedName>
</protein>
<evidence type="ECO:0000313" key="2">
    <source>
        <dbReference type="EMBL" id="KAF6023481.1"/>
    </source>
</evidence>
<reference evidence="2" key="1">
    <citation type="submission" date="2020-06" db="EMBL/GenBank/DDBJ databases">
        <title>Draft genome of Bugula neritina, a colonial animal packing powerful symbionts and potential medicines.</title>
        <authorList>
            <person name="Rayko M."/>
        </authorList>
    </citation>
    <scope>NUCLEOTIDE SEQUENCE [LARGE SCALE GENOMIC DNA]</scope>
    <source>
        <strain evidence="2">Kwan_BN1</strain>
    </source>
</reference>
<dbReference type="Proteomes" id="UP000593567">
    <property type="component" value="Unassembled WGS sequence"/>
</dbReference>
<name>A0A7J7JCZ4_BUGNE</name>
<comment type="caution">
    <text evidence="2">The sequence shown here is derived from an EMBL/GenBank/DDBJ whole genome shotgun (WGS) entry which is preliminary data.</text>
</comment>
<dbReference type="AlphaFoldDB" id="A0A7J7JCZ4"/>
<evidence type="ECO:0000256" key="1">
    <source>
        <dbReference type="SAM" id="SignalP"/>
    </source>
</evidence>
<keyword evidence="3" id="KW-1185">Reference proteome</keyword>
<sequence length="250" mass="28825">MKMITKILFHLSILAILLGRVKSSQSSISYKYNELFLETDLAVDHMELDISNHGCKNILNSSSASRQDKKRAISGNTSDVNRRQLQNLYLLCSFGSPIGKRLIFYTKHRFSCDFMEHDNATKIFMSAILLHRQYQLQEICGDDCSMSTEYEPKYRCANNQTLTSYWTTDQIYPEETSRDLEDTFRDLVNEIRHRLHQEEYMQNVDIYSYLLQYPVIQGEINSYGDLVTVELAALCADGTPTYNASLTCAD</sequence>
<dbReference type="EMBL" id="VXIV02002708">
    <property type="protein sequence ID" value="KAF6023481.1"/>
    <property type="molecule type" value="Genomic_DNA"/>
</dbReference>
<feature type="signal peptide" evidence="1">
    <location>
        <begin position="1"/>
        <end position="23"/>
    </location>
</feature>
<keyword evidence="1" id="KW-0732">Signal</keyword>
<gene>
    <name evidence="2" type="ORF">EB796_018213</name>
</gene>
<accession>A0A7J7JCZ4</accession>
<evidence type="ECO:0000313" key="3">
    <source>
        <dbReference type="Proteomes" id="UP000593567"/>
    </source>
</evidence>
<proteinExistence type="predicted"/>
<feature type="chain" id="PRO_5029720229" evidence="1">
    <location>
        <begin position="24"/>
        <end position="250"/>
    </location>
</feature>
<organism evidence="2 3">
    <name type="scientific">Bugula neritina</name>
    <name type="common">Brown bryozoan</name>
    <name type="synonym">Sertularia neritina</name>
    <dbReference type="NCBI Taxonomy" id="10212"/>
    <lineage>
        <taxon>Eukaryota</taxon>
        <taxon>Metazoa</taxon>
        <taxon>Spiralia</taxon>
        <taxon>Lophotrochozoa</taxon>
        <taxon>Bryozoa</taxon>
        <taxon>Gymnolaemata</taxon>
        <taxon>Cheilostomatida</taxon>
        <taxon>Flustrina</taxon>
        <taxon>Buguloidea</taxon>
        <taxon>Bugulidae</taxon>
        <taxon>Bugula</taxon>
    </lineage>
</organism>